<dbReference type="CDD" id="cd07984">
    <property type="entry name" value="LPLAT_LABLAT-like"/>
    <property type="match status" value="1"/>
</dbReference>
<dbReference type="InterPro" id="IPR004960">
    <property type="entry name" value="LipA_acyltrans"/>
</dbReference>
<reference evidence="8 9" key="1">
    <citation type="journal article" date="2015" name="Antonie Van Leeuwenhoek">
        <title>Lampropedia puyangensis sp. nov., isolated from symptomatic bark of Populus ? euramericana canker and emended description of Lampropedia hyalina (Ehrenberg 1832) Lee et al. 2004.</title>
        <authorList>
            <person name="Li Y."/>
            <person name="Wang T."/>
            <person name="Piao C.G."/>
            <person name="Wang L.F."/>
            <person name="Tian G.Z."/>
            <person name="Zhu T.H."/>
            <person name="Guo M.W."/>
        </authorList>
    </citation>
    <scope>NUCLEOTIDE SEQUENCE [LARGE SCALE GENOMIC DNA]</scope>
    <source>
        <strain evidence="8 9">2-bin</strain>
    </source>
</reference>
<evidence type="ECO:0000256" key="4">
    <source>
        <dbReference type="ARBA" id="ARBA00022679"/>
    </source>
</evidence>
<keyword evidence="7" id="KW-1133">Transmembrane helix</keyword>
<keyword evidence="9" id="KW-1185">Reference proteome</keyword>
<dbReference type="PIRSF" id="PIRSF026649">
    <property type="entry name" value="MsbB"/>
    <property type="match status" value="1"/>
</dbReference>
<proteinExistence type="predicted"/>
<evidence type="ECO:0000256" key="7">
    <source>
        <dbReference type="SAM" id="Phobius"/>
    </source>
</evidence>
<dbReference type="OrthoDB" id="8524027at2"/>
<name>A0A4S8FD40_9BURK</name>
<evidence type="ECO:0000256" key="3">
    <source>
        <dbReference type="ARBA" id="ARBA00022519"/>
    </source>
</evidence>
<dbReference type="AlphaFoldDB" id="A0A4S8FD40"/>
<keyword evidence="7" id="KW-0812">Transmembrane</keyword>
<evidence type="ECO:0000313" key="8">
    <source>
        <dbReference type="EMBL" id="THU03772.1"/>
    </source>
</evidence>
<evidence type="ECO:0000256" key="1">
    <source>
        <dbReference type="ARBA" id="ARBA00004533"/>
    </source>
</evidence>
<organism evidence="8 9">
    <name type="scientific">Lampropedia puyangensis</name>
    <dbReference type="NCBI Taxonomy" id="1330072"/>
    <lineage>
        <taxon>Bacteria</taxon>
        <taxon>Pseudomonadati</taxon>
        <taxon>Pseudomonadota</taxon>
        <taxon>Betaproteobacteria</taxon>
        <taxon>Burkholderiales</taxon>
        <taxon>Comamonadaceae</taxon>
        <taxon>Lampropedia</taxon>
    </lineage>
</organism>
<dbReference type="NCBIfam" id="NF006487">
    <property type="entry name" value="PRK08905.1"/>
    <property type="match status" value="1"/>
</dbReference>
<dbReference type="GO" id="GO:0005886">
    <property type="term" value="C:plasma membrane"/>
    <property type="evidence" value="ECO:0007669"/>
    <property type="project" value="UniProtKB-SubCell"/>
</dbReference>
<keyword evidence="4 8" id="KW-0808">Transferase</keyword>
<evidence type="ECO:0000256" key="5">
    <source>
        <dbReference type="ARBA" id="ARBA00023136"/>
    </source>
</evidence>
<evidence type="ECO:0000256" key="2">
    <source>
        <dbReference type="ARBA" id="ARBA00022475"/>
    </source>
</evidence>
<gene>
    <name evidence="8" type="ORF">E9531_06235</name>
</gene>
<dbReference type="PANTHER" id="PTHR30606">
    <property type="entry name" value="LIPID A BIOSYNTHESIS LAUROYL ACYLTRANSFERASE"/>
    <property type="match status" value="1"/>
</dbReference>
<dbReference type="EMBL" id="STFG01000004">
    <property type="protein sequence ID" value="THU03772.1"/>
    <property type="molecule type" value="Genomic_DNA"/>
</dbReference>
<dbReference type="GO" id="GO:0009247">
    <property type="term" value="P:glycolipid biosynthetic process"/>
    <property type="evidence" value="ECO:0007669"/>
    <property type="project" value="UniProtKB-ARBA"/>
</dbReference>
<dbReference type="Pfam" id="PF03279">
    <property type="entry name" value="Lip_A_acyltrans"/>
    <property type="match status" value="1"/>
</dbReference>
<evidence type="ECO:0000256" key="6">
    <source>
        <dbReference type="ARBA" id="ARBA00023315"/>
    </source>
</evidence>
<keyword evidence="2" id="KW-1003">Cell membrane</keyword>
<protein>
    <submittedName>
        <fullName evidence="8">Lysophospholipid acyltransferase family protein</fullName>
    </submittedName>
</protein>
<keyword evidence="6 8" id="KW-0012">Acyltransferase</keyword>
<dbReference type="RefSeq" id="WP_136572881.1">
    <property type="nucleotide sequence ID" value="NZ_STFG01000004.1"/>
</dbReference>
<feature type="transmembrane region" description="Helical" evidence="7">
    <location>
        <begin position="6"/>
        <end position="30"/>
    </location>
</feature>
<dbReference type="PANTHER" id="PTHR30606:SF10">
    <property type="entry name" value="PHOSPHATIDYLINOSITOL MANNOSIDE ACYLTRANSFERASE"/>
    <property type="match status" value="1"/>
</dbReference>
<keyword evidence="5 7" id="KW-0472">Membrane</keyword>
<sequence>MFFLLRIFSFLPTPLLHAIGWLLGWLVFLLSPSYRKRFLENAHQAGFTFAQVRPAIGHAGRMVAELPKVWTGPPVKVDLDHASCQLLDQAWHAKQGVLFITPHMGCFELASQTVAQYWSDERGPLTVLYRPARKAFLAKMLESVRNRHGQQAVPTDMSGVRAMLKSLRHGGSVGLLPDQVPPWGMGDWAPFFGKPAYTMTIAARMIQQTQPQVIMARCERKPYGLGYRLFLSSLELNPAANQYELVHAINTAVEEQIRLCPEQYMWGYARYKSPRGMPDGSHHPQSIADIKSSS</sequence>
<evidence type="ECO:0000313" key="9">
    <source>
        <dbReference type="Proteomes" id="UP000308917"/>
    </source>
</evidence>
<comment type="subcellular location">
    <subcellularLocation>
        <location evidence="1">Cell inner membrane</location>
    </subcellularLocation>
</comment>
<dbReference type="Proteomes" id="UP000308917">
    <property type="component" value="Unassembled WGS sequence"/>
</dbReference>
<dbReference type="GO" id="GO:0016746">
    <property type="term" value="F:acyltransferase activity"/>
    <property type="evidence" value="ECO:0007669"/>
    <property type="project" value="UniProtKB-KW"/>
</dbReference>
<comment type="caution">
    <text evidence="8">The sequence shown here is derived from an EMBL/GenBank/DDBJ whole genome shotgun (WGS) entry which is preliminary data.</text>
</comment>
<accession>A0A4S8FD40</accession>
<keyword evidence="3" id="KW-0997">Cell inner membrane</keyword>